<dbReference type="InterPro" id="IPR046849">
    <property type="entry name" value="E2_motif"/>
</dbReference>
<dbReference type="GO" id="GO:0008270">
    <property type="term" value="F:zinc ion binding"/>
    <property type="evidence" value="ECO:0007669"/>
    <property type="project" value="InterPro"/>
</dbReference>
<dbReference type="SUPFAM" id="SSF48452">
    <property type="entry name" value="TPR-like"/>
    <property type="match status" value="1"/>
</dbReference>
<dbReference type="GO" id="GO:0009451">
    <property type="term" value="P:RNA modification"/>
    <property type="evidence" value="ECO:0007669"/>
    <property type="project" value="InterPro"/>
</dbReference>
<dbReference type="Pfam" id="PF14432">
    <property type="entry name" value="DYW_deaminase"/>
    <property type="match status" value="1"/>
</dbReference>
<dbReference type="FunFam" id="1.25.40.10:FF:000285">
    <property type="entry name" value="Pentatricopeptide repeat-containing protein, chloroplastic"/>
    <property type="match status" value="1"/>
</dbReference>
<dbReference type="InterPro" id="IPR011990">
    <property type="entry name" value="TPR-like_helical_dom_sf"/>
</dbReference>
<protein>
    <recommendedName>
        <fullName evidence="3">DYW domain-containing protein</fullName>
    </recommendedName>
</protein>
<dbReference type="AlphaFoldDB" id="D8RVP8"/>
<dbReference type="HOGENOM" id="CLU_002706_15_1_1"/>
<accession>D8RVP8</accession>
<dbReference type="InParanoid" id="D8RVP8"/>
<dbReference type="PANTHER" id="PTHR47926:SF533">
    <property type="entry name" value="DYW DOMAIN-CONTAINING PROTEIN"/>
    <property type="match status" value="1"/>
</dbReference>
<dbReference type="EMBL" id="GL377591">
    <property type="protein sequence ID" value="EFJ23994.1"/>
    <property type="molecule type" value="Genomic_DNA"/>
</dbReference>
<dbReference type="PROSITE" id="PS51375">
    <property type="entry name" value="PPR"/>
    <property type="match status" value="4"/>
</dbReference>
<dbReference type="Proteomes" id="UP000001514">
    <property type="component" value="Unassembled WGS sequence"/>
</dbReference>
<dbReference type="Pfam" id="PF01535">
    <property type="entry name" value="PPR"/>
    <property type="match status" value="5"/>
</dbReference>
<proteinExistence type="predicted"/>
<keyword evidence="1" id="KW-0677">Repeat</keyword>
<dbReference type="eggNOG" id="KOG4197">
    <property type="taxonomic scope" value="Eukaryota"/>
</dbReference>
<dbReference type="Gene3D" id="1.25.40.10">
    <property type="entry name" value="Tetratricopeptide repeat domain"/>
    <property type="match status" value="6"/>
</dbReference>
<dbReference type="Gramene" id="EFJ23994">
    <property type="protein sequence ID" value="EFJ23994"/>
    <property type="gene ID" value="SELMODRAFT_102435"/>
</dbReference>
<feature type="repeat" description="PPR" evidence="2">
    <location>
        <begin position="266"/>
        <end position="300"/>
    </location>
</feature>
<dbReference type="GO" id="GO:0003723">
    <property type="term" value="F:RNA binding"/>
    <property type="evidence" value="ECO:0007669"/>
    <property type="project" value="InterPro"/>
</dbReference>
<dbReference type="KEGG" id="smo:SELMODRAFT_102435"/>
<gene>
    <name evidence="4" type="ORF">SELMODRAFT_102435</name>
</gene>
<evidence type="ECO:0000256" key="2">
    <source>
        <dbReference type="PROSITE-ProRule" id="PRU00708"/>
    </source>
</evidence>
<dbReference type="FunFam" id="1.25.40.10:FF:000031">
    <property type="entry name" value="Pentatricopeptide repeat-containing protein mitochondrial"/>
    <property type="match status" value="1"/>
</dbReference>
<dbReference type="Pfam" id="PF13041">
    <property type="entry name" value="PPR_2"/>
    <property type="match status" value="1"/>
</dbReference>
<feature type="repeat" description="PPR" evidence="2">
    <location>
        <begin position="498"/>
        <end position="532"/>
    </location>
</feature>
<name>D8RVP8_SELML</name>
<evidence type="ECO:0000256" key="1">
    <source>
        <dbReference type="ARBA" id="ARBA00022737"/>
    </source>
</evidence>
<dbReference type="Pfam" id="PF20430">
    <property type="entry name" value="Eplus_motif"/>
    <property type="match status" value="1"/>
</dbReference>
<dbReference type="InterPro" id="IPR046848">
    <property type="entry name" value="E_motif"/>
</dbReference>
<dbReference type="InterPro" id="IPR002885">
    <property type="entry name" value="PPR_rpt"/>
</dbReference>
<dbReference type="FunFam" id="1.25.40.10:FF:000366">
    <property type="entry name" value="Pentatricopeptide (PPR) repeat-containing protein"/>
    <property type="match status" value="1"/>
</dbReference>
<keyword evidence="5" id="KW-1185">Reference proteome</keyword>
<dbReference type="NCBIfam" id="TIGR00756">
    <property type="entry name" value="PPR"/>
    <property type="match status" value="3"/>
</dbReference>
<dbReference type="InterPro" id="IPR032867">
    <property type="entry name" value="DYW_dom"/>
</dbReference>
<evidence type="ECO:0000259" key="3">
    <source>
        <dbReference type="Pfam" id="PF14432"/>
    </source>
</evidence>
<evidence type="ECO:0000313" key="5">
    <source>
        <dbReference type="Proteomes" id="UP000001514"/>
    </source>
</evidence>
<dbReference type="InterPro" id="IPR046960">
    <property type="entry name" value="PPR_At4g14850-like_plant"/>
</dbReference>
<reference evidence="4 5" key="1">
    <citation type="journal article" date="2011" name="Science">
        <title>The Selaginella genome identifies genetic changes associated with the evolution of vascular plants.</title>
        <authorList>
            <person name="Banks J.A."/>
            <person name="Nishiyama T."/>
            <person name="Hasebe M."/>
            <person name="Bowman J.L."/>
            <person name="Gribskov M."/>
            <person name="dePamphilis C."/>
            <person name="Albert V.A."/>
            <person name="Aono N."/>
            <person name="Aoyama T."/>
            <person name="Ambrose B.A."/>
            <person name="Ashton N.W."/>
            <person name="Axtell M.J."/>
            <person name="Barker E."/>
            <person name="Barker M.S."/>
            <person name="Bennetzen J.L."/>
            <person name="Bonawitz N.D."/>
            <person name="Chapple C."/>
            <person name="Cheng C."/>
            <person name="Correa L.G."/>
            <person name="Dacre M."/>
            <person name="DeBarry J."/>
            <person name="Dreyer I."/>
            <person name="Elias M."/>
            <person name="Engstrom E.M."/>
            <person name="Estelle M."/>
            <person name="Feng L."/>
            <person name="Finet C."/>
            <person name="Floyd S.K."/>
            <person name="Frommer W.B."/>
            <person name="Fujita T."/>
            <person name="Gramzow L."/>
            <person name="Gutensohn M."/>
            <person name="Harholt J."/>
            <person name="Hattori M."/>
            <person name="Heyl A."/>
            <person name="Hirai T."/>
            <person name="Hiwatashi Y."/>
            <person name="Ishikawa M."/>
            <person name="Iwata M."/>
            <person name="Karol K.G."/>
            <person name="Koehler B."/>
            <person name="Kolukisaoglu U."/>
            <person name="Kubo M."/>
            <person name="Kurata T."/>
            <person name="Lalonde S."/>
            <person name="Li K."/>
            <person name="Li Y."/>
            <person name="Litt A."/>
            <person name="Lyons E."/>
            <person name="Manning G."/>
            <person name="Maruyama T."/>
            <person name="Michael T.P."/>
            <person name="Mikami K."/>
            <person name="Miyazaki S."/>
            <person name="Morinaga S."/>
            <person name="Murata T."/>
            <person name="Mueller-Roeber B."/>
            <person name="Nelson D.R."/>
            <person name="Obara M."/>
            <person name="Oguri Y."/>
            <person name="Olmstead R.G."/>
            <person name="Onodera N."/>
            <person name="Petersen B.L."/>
            <person name="Pils B."/>
            <person name="Prigge M."/>
            <person name="Rensing S.A."/>
            <person name="Riano-Pachon D.M."/>
            <person name="Roberts A.W."/>
            <person name="Sato Y."/>
            <person name="Scheller H.V."/>
            <person name="Schulz B."/>
            <person name="Schulz C."/>
            <person name="Shakirov E.V."/>
            <person name="Shibagaki N."/>
            <person name="Shinohara N."/>
            <person name="Shippen D.E."/>
            <person name="Soerensen I."/>
            <person name="Sotooka R."/>
            <person name="Sugimoto N."/>
            <person name="Sugita M."/>
            <person name="Sumikawa N."/>
            <person name="Tanurdzic M."/>
            <person name="Theissen G."/>
            <person name="Ulvskov P."/>
            <person name="Wakazuki S."/>
            <person name="Weng J.K."/>
            <person name="Willats W.W."/>
            <person name="Wipf D."/>
            <person name="Wolf P.G."/>
            <person name="Yang L."/>
            <person name="Zimmer A.D."/>
            <person name="Zhu Q."/>
            <person name="Mitros T."/>
            <person name="Hellsten U."/>
            <person name="Loque D."/>
            <person name="Otillar R."/>
            <person name="Salamov A."/>
            <person name="Schmutz J."/>
            <person name="Shapiro H."/>
            <person name="Lindquist E."/>
            <person name="Lucas S."/>
            <person name="Rokhsar D."/>
            <person name="Grigoriev I.V."/>
        </authorList>
    </citation>
    <scope>NUCLEOTIDE SEQUENCE [LARGE SCALE GENOMIC DNA]</scope>
</reference>
<dbReference type="Pfam" id="PF20431">
    <property type="entry name" value="E_motif"/>
    <property type="match status" value="1"/>
</dbReference>
<dbReference type="PANTHER" id="PTHR47926">
    <property type="entry name" value="PENTATRICOPEPTIDE REPEAT-CONTAINING PROTEIN"/>
    <property type="match status" value="1"/>
</dbReference>
<feature type="repeat" description="PPR" evidence="2">
    <location>
        <begin position="92"/>
        <end position="126"/>
    </location>
</feature>
<feature type="repeat" description="PPR" evidence="2">
    <location>
        <begin position="194"/>
        <end position="228"/>
    </location>
</feature>
<evidence type="ECO:0000313" key="4">
    <source>
        <dbReference type="EMBL" id="EFJ23994.1"/>
    </source>
</evidence>
<organism evidence="5">
    <name type="scientific">Selaginella moellendorffii</name>
    <name type="common">Spikemoss</name>
    <dbReference type="NCBI Taxonomy" id="88036"/>
    <lineage>
        <taxon>Eukaryota</taxon>
        <taxon>Viridiplantae</taxon>
        <taxon>Streptophyta</taxon>
        <taxon>Embryophyta</taxon>
        <taxon>Tracheophyta</taxon>
        <taxon>Lycopodiopsida</taxon>
        <taxon>Selaginellales</taxon>
        <taxon>Selaginellaceae</taxon>
        <taxon>Selaginella</taxon>
    </lineage>
</organism>
<feature type="domain" description="DYW" evidence="3">
    <location>
        <begin position="713"/>
        <end position="805"/>
    </location>
</feature>
<sequence>MRSSQLVGLEQQQQFWIQQQQQDLSSFDSAAAVRLVRECNSIARGKLLHSKISSSQSLSRDGYLASSLVYMYLRCGSLESAIDVFHKIAHKSIVLWTVLISAYVSRGHSAAAIALFHRILQEGIALDAIVFVSVLSACSSEEFLAAGRLIHRCAVEAGLGLQEIVASALVSMYGRCGSLRDANALFGHLERHLDVVLWNAMITANSQNGSPREALEIFYRMLQLGIPPDLVTFVSVFKACSSSPSLRASQVKGFHTCLDETGLGSDVVVATALVNAYARCGEIDCAREFFAAMPERNAVSWTSMIAAFAQIGHLLAVETFHAMLLEGVVPTRSTLFAALEGCEDLHTARLVEAIAQEIGVATDVAIVTDLVMAYARCDGQEDAIRVFSAREEGEWDAALVTAMIAVYAQCRDRRSTFKLWGAAIERGISPDRILYITALDACASLAALSEGRQIHACVAADRRLDRDVTLGNAIVSMYGQCGSLRDARDAFDGMPARDEISWNAMLSASAQHGRVEDCCDLFRAMLQEGFDAERVAFLNLLSACAHAGLVEAGCEHFSAMTGDHGVVPATEHYGCMVDLLGRKGRLADAHGIVQAMPVPPDAATWMALMGACRIYGDTERGRFAAERVLELRANHTAAYVALCNIYSAAGRWEDAAAVRKIMADLGLRKIPGVSSIEIRSKVHEFVVRDRSHPQSEAIYAELERVMGAIERAGYRAVTGEVLHDVEEEQKEQLLRFHSEKLAIAFGMMSTPQGSTLRVIKNLRVCVDCHNASKFISKVFGREIVVRDVRRFHHFKDGACSCGDYW</sequence>